<feature type="compositionally biased region" description="Basic and acidic residues" evidence="1">
    <location>
        <begin position="53"/>
        <end position="69"/>
    </location>
</feature>
<evidence type="ECO:0000313" key="2">
    <source>
        <dbReference type="EMBL" id="GEM48829.1"/>
    </source>
</evidence>
<evidence type="ECO:0000256" key="1">
    <source>
        <dbReference type="SAM" id="MobiDB-lite"/>
    </source>
</evidence>
<name>A0A511N7L1_DEIC1</name>
<sequence>MLTIVADLFRFTGQSESMEKPSAVSRQQAAQKHCKTIAPADKKKSVRNTEFSHSTDEKAQGHLCLKAEG</sequence>
<gene>
    <name evidence="2" type="ORF">DC3_44640</name>
</gene>
<evidence type="ECO:0000313" key="3">
    <source>
        <dbReference type="Proteomes" id="UP000321306"/>
    </source>
</evidence>
<keyword evidence="3" id="KW-1185">Reference proteome</keyword>
<accession>A0A511N7L1</accession>
<protein>
    <submittedName>
        <fullName evidence="2">Uncharacterized protein</fullName>
    </submittedName>
</protein>
<dbReference type="Proteomes" id="UP000321306">
    <property type="component" value="Unassembled WGS sequence"/>
</dbReference>
<dbReference type="EMBL" id="BJXB01000025">
    <property type="protein sequence ID" value="GEM48829.1"/>
    <property type="molecule type" value="Genomic_DNA"/>
</dbReference>
<organism evidence="2 3">
    <name type="scientific">Deinococcus cellulosilyticus (strain DSM 18568 / NBRC 106333 / KACC 11606 / 5516J-15)</name>
    <dbReference type="NCBI Taxonomy" id="1223518"/>
    <lineage>
        <taxon>Bacteria</taxon>
        <taxon>Thermotogati</taxon>
        <taxon>Deinococcota</taxon>
        <taxon>Deinococci</taxon>
        <taxon>Deinococcales</taxon>
        <taxon>Deinococcaceae</taxon>
        <taxon>Deinococcus</taxon>
    </lineage>
</organism>
<reference evidence="2 3" key="1">
    <citation type="submission" date="2019-07" db="EMBL/GenBank/DDBJ databases">
        <title>Whole genome shotgun sequence of Deinococcus cellulosilyticus NBRC 106333.</title>
        <authorList>
            <person name="Hosoyama A."/>
            <person name="Uohara A."/>
            <person name="Ohji S."/>
            <person name="Ichikawa N."/>
        </authorList>
    </citation>
    <scope>NUCLEOTIDE SEQUENCE [LARGE SCALE GENOMIC DNA]</scope>
    <source>
        <strain evidence="2 3">NBRC 106333</strain>
    </source>
</reference>
<feature type="region of interest" description="Disordered" evidence="1">
    <location>
        <begin position="40"/>
        <end position="69"/>
    </location>
</feature>
<proteinExistence type="predicted"/>
<dbReference type="AlphaFoldDB" id="A0A511N7L1"/>
<comment type="caution">
    <text evidence="2">The sequence shown here is derived from an EMBL/GenBank/DDBJ whole genome shotgun (WGS) entry which is preliminary data.</text>
</comment>